<dbReference type="PROSITE" id="PS50157">
    <property type="entry name" value="ZINC_FINGER_C2H2_2"/>
    <property type="match status" value="1"/>
</dbReference>
<keyword evidence="5" id="KW-1185">Reference proteome</keyword>
<feature type="region of interest" description="Disordered" evidence="2">
    <location>
        <begin position="1013"/>
        <end position="1058"/>
    </location>
</feature>
<dbReference type="GO" id="GO:0003676">
    <property type="term" value="F:nucleic acid binding"/>
    <property type="evidence" value="ECO:0007669"/>
    <property type="project" value="InterPro"/>
</dbReference>
<keyword evidence="1" id="KW-0862">Zinc</keyword>
<feature type="domain" description="C2H2-type" evidence="3">
    <location>
        <begin position="2454"/>
        <end position="2477"/>
    </location>
</feature>
<keyword evidence="1" id="KW-0479">Metal-binding</keyword>
<name>A0A1Q9CTR1_SYMMI</name>
<dbReference type="InterPro" id="IPR012337">
    <property type="entry name" value="RNaseH-like_sf"/>
</dbReference>
<evidence type="ECO:0000313" key="4">
    <source>
        <dbReference type="EMBL" id="OLP86310.1"/>
    </source>
</evidence>
<comment type="caution">
    <text evidence="4">The sequence shown here is derived from an EMBL/GenBank/DDBJ whole genome shotgun (WGS) entry which is preliminary data.</text>
</comment>
<dbReference type="InterPro" id="IPR036397">
    <property type="entry name" value="RNaseH_sf"/>
</dbReference>
<dbReference type="OrthoDB" id="415822at2759"/>
<evidence type="ECO:0000313" key="5">
    <source>
        <dbReference type="Proteomes" id="UP000186817"/>
    </source>
</evidence>
<dbReference type="Gene3D" id="3.30.160.60">
    <property type="entry name" value="Classic Zinc Finger"/>
    <property type="match status" value="1"/>
</dbReference>
<accession>A0A1Q9CTR1</accession>
<dbReference type="InterPro" id="IPR036691">
    <property type="entry name" value="Endo/exonu/phosph_ase_sf"/>
</dbReference>
<proteinExistence type="predicted"/>
<organism evidence="4 5">
    <name type="scientific">Symbiodinium microadriaticum</name>
    <name type="common">Dinoflagellate</name>
    <name type="synonym">Zooxanthella microadriatica</name>
    <dbReference type="NCBI Taxonomy" id="2951"/>
    <lineage>
        <taxon>Eukaryota</taxon>
        <taxon>Sar</taxon>
        <taxon>Alveolata</taxon>
        <taxon>Dinophyceae</taxon>
        <taxon>Suessiales</taxon>
        <taxon>Symbiodiniaceae</taxon>
        <taxon>Symbiodinium</taxon>
    </lineage>
</organism>
<evidence type="ECO:0000256" key="1">
    <source>
        <dbReference type="PROSITE-ProRule" id="PRU00042"/>
    </source>
</evidence>
<dbReference type="GO" id="GO:0008270">
    <property type="term" value="F:zinc ion binding"/>
    <property type="evidence" value="ECO:0007669"/>
    <property type="project" value="UniProtKB-KW"/>
</dbReference>
<dbReference type="PROSITE" id="PS00028">
    <property type="entry name" value="ZINC_FINGER_C2H2_1"/>
    <property type="match status" value="1"/>
</dbReference>
<dbReference type="Gene3D" id="3.30.420.10">
    <property type="entry name" value="Ribonuclease H-like superfamily/Ribonuclease H"/>
    <property type="match status" value="1"/>
</dbReference>
<dbReference type="EMBL" id="LSRX01000923">
    <property type="protein sequence ID" value="OLP86310.1"/>
    <property type="molecule type" value="Genomic_DNA"/>
</dbReference>
<reference evidence="4 5" key="1">
    <citation type="submission" date="2016-02" db="EMBL/GenBank/DDBJ databases">
        <title>Genome analysis of coral dinoflagellate symbionts highlights evolutionary adaptations to a symbiotic lifestyle.</title>
        <authorList>
            <person name="Aranda M."/>
            <person name="Li Y."/>
            <person name="Liew Y.J."/>
            <person name="Baumgarten S."/>
            <person name="Simakov O."/>
            <person name="Wilson M."/>
            <person name="Piel J."/>
            <person name="Ashoor H."/>
            <person name="Bougouffa S."/>
            <person name="Bajic V.B."/>
            <person name="Ryu T."/>
            <person name="Ravasi T."/>
            <person name="Bayer T."/>
            <person name="Micklem G."/>
            <person name="Kim H."/>
            <person name="Bhak J."/>
            <person name="Lajeunesse T.C."/>
            <person name="Voolstra C.R."/>
        </authorList>
    </citation>
    <scope>NUCLEOTIDE SEQUENCE [LARGE SCALE GENOMIC DNA]</scope>
    <source>
        <strain evidence="4 5">CCMP2467</strain>
    </source>
</reference>
<protein>
    <submittedName>
        <fullName evidence="4">LINE-1 retrotransposable element ORF2 protein</fullName>
    </submittedName>
</protein>
<dbReference type="SUPFAM" id="SSF53098">
    <property type="entry name" value="Ribonuclease H-like"/>
    <property type="match status" value="1"/>
</dbReference>
<evidence type="ECO:0000256" key="2">
    <source>
        <dbReference type="SAM" id="MobiDB-lite"/>
    </source>
</evidence>
<sequence>MNLSVREDSTFVSTYMASFLAVQLHFEVGLDCLEIPQHTFIIDPRISDEPMLEDIVVDVVSSQALSSPFQVPDERMVKLSVEPDAGELLVTAETTICPLCSKSEKLCTGAVHSSGRLSDSCFHRHPHALPFAVTFCDGPKPISNLRATRVRALTSCLILHPEYKLGSTSSLAQGLHCGHPFTKGIDVSTTGVVPQAGPHPLPVTARKEARRPTDIAHFRAAHVRFVPVDFDHTQLTWPPESLPTVWRSEPDASGARRFTVFESGCRPRVRMCGWDWLLNEIVADAVASSSQTIRTVQLIGNPLDGYPCPQVVLTHARAAIGSLAVPFDFRRTHGWVTTLHVLPDTSMEELPPLGPPGTPRPAELDFERRPLRALIDSSGHRHEVFTHPLDRYEWFVPVFDVHPASAGQAAAEGGTTATTTEMQVPPRRNRSPSPASSSSGPPNLLVARGSRDADSFCGPGVRSSIRGPVGALTQGTYLEPRSLLQQAQPYPAKPRAISLQHVVGLIVEPPWAEACLHQATPLHDHAWSGFRGTAEGREALVHYALFDVVGHARIRRAASQWVLADVLADVLSILPDTVPVKVPDEALADIAHRCHVLPESLFTAKGASFERLPDPASLVEHLRTAGARAIGFGHADAQPPSTTGTTTNMMSWAGGTPLPLNHQLTVITRHGPVQGPLLQGYQDLPSRLMPIMTHILNYDHAPRRSTLMVARVMPVVRDGIYDILVVWAERHTHRVSVVLDRRLVGGGLDLAEAALGTMPSQLLNENDRRHQWHYSVNGVASPIWRRSIRHGDVIQVLPKRISPPVWSAGSVLDFFPEARGMLVPMPLLDVERPPDDMDDAAIDAHIVASIQGQLEFFLAQRLDTMGRAGRCMQHVLLQGPTHGDLLLHLNLPLSPSIAQLEEFLLGCDFWDSSLLIHDTKHALGPVSIFASSQPNVRALTALVPSTTVDNLIVVQLDPDQPEITGHVFWKPHLRPAAIRSLRQGMFIHMRHRDLDSGEGLHLLQLGAQLRRGGIPTLTDDPAEDKAAGPPRPVVPTPFGRRHLPPRPADQPDGEGTGCELADQRRVMLRLDACLPARNNANCDECHLQLPVPRDAVVLAFQGAALVHYRQDVVDHGHLHPDAKALLDGLPVDDRSASPDALMLFLDGSFQGSGSSWAVICLSYRAACWRWWGYLADEVADVHCAGDAFGGELFAQLVALCTIAGSGLPTVVCYDCTSAAEVAKGSTKTCCDDPLRTATTSVAAYVAARGNSPAFLHVKGHSGHPGNELADHVAKNALRNHSGRAPVGDGFFHDYVSEGAFNWLWFFAAADRHQSMPIMQDDSSTRAATVLADAEVIHQPSQWAPPSTSSSDTCYRICCLVATYNTLSSATNLQRQCLQSFLEAQQLAVFGLQECRQVVAPCVRVGGTLRFASQPEDGNLGCQIWFNVAGPYRWVAQSFRIIFSDPRLLVVCAKLESCQLAFFSGHCPTATSPASERAQWWSMLRQRLAALPAHTVPILMLDANSRFALQQGAEAPANCNACEFDRVLRDFGLARTKSCDAQGQQRPSWRPPGCNTVPVCLDYVAWPTSWDVGFRDEGIRDIVDEHVGIDHQPVLATADLCLQHTVPPTYRVDREAMCTPEGRMKLRAIFEAAPQPAWQVSVNDHLHILNRYFQQCLAEVFPWQSCKPRKPTLSMRTWALLQDKRRQRRCFRRQRLLHSRWVAAQCFAAWRGVHREPAAGRVRAHDQCAAQHIATMRRLSREARDAQREDDAAFVKQQYAEARDKGPEALAKRIRAVLRCGRNARIPALAVEIDTERGHITDPTEVKAAFAEHFAQAEAATAMPLEELATRPAQPTRGPCHLDDLPTMAQISASFASLKRNKASGIACLPAELYSQAPLGAALAHMPLVLKIVSRHQFPTLWSGLLACALPKPGKPANRLTGYRSVALVEPAAKGVLKATRPALSQGFEAIALPTVGGARRKYPTELAALSTQSHLARLRRLGQSGSVLYLDGTSAFYAVDRSHLFSGDLGKLREHLQQLPLEGAVRDRLLAAVSDKGALGRAGVPQGIQDLLQAAFQATWFVVDAQQPEVQATTRGTTPGSPLADLLYQFVSEAAMRCLADHLRSEGIDAAIPESREHPHSLPQSWLDDVALLLGARSAGEVGANTARAAALAHQYLAATGVEVNYAPGKTEALMYHGGKGADQARRAVFVDGAATVNVALPAGRQVLLRCVSEYVHLGTTRRYNANCEAAIVRRDGLAREKFQAFKRHVLANGHLTCRERQELFKAVILARFLHGLGTLEFPCDKVRTLFTRKYMGLVRGAIRPLHGVPCRRLTDEQACALMGVVTPQEATHVAVARTLTYVASKGDPYLRHCLQGSTWGRAVPPAFRHIAAVVGNDNLVDLACPGNESSFAHCTMTPAYIRPVLRKYSRLCTAGRNVLVAPALSRARAHAQAARDGLFFFRVDVGGGPEARFPCSECAMSFRTAAALGSHLAKAHGQAAISSSGFGTACEVCRRQFWSTKRLRQHLRRSQPCAKTYVEADGATNQPAEQLADSNTPPTALIGPVPWWATQTFSEGRTNAVTPLVPDPLRGLSRVQTVEQLPSFLRMWVQAVESDWEPPECIDVTNFGPVASLALAVAGILPFRDRHQLVHSGTLGALICQDAVLAGPRELLRKAQDTYWADMC</sequence>
<dbReference type="SUPFAM" id="SSF56219">
    <property type="entry name" value="DNase I-like"/>
    <property type="match status" value="1"/>
</dbReference>
<dbReference type="SMART" id="SM00355">
    <property type="entry name" value="ZnF_C2H2"/>
    <property type="match status" value="2"/>
</dbReference>
<evidence type="ECO:0000259" key="3">
    <source>
        <dbReference type="PROSITE" id="PS50157"/>
    </source>
</evidence>
<feature type="compositionally biased region" description="Low complexity" evidence="2">
    <location>
        <begin position="406"/>
        <end position="421"/>
    </location>
</feature>
<dbReference type="Proteomes" id="UP000186817">
    <property type="component" value="Unassembled WGS sequence"/>
</dbReference>
<dbReference type="InterPro" id="IPR013087">
    <property type="entry name" value="Znf_C2H2_type"/>
</dbReference>
<dbReference type="Gene3D" id="3.60.10.10">
    <property type="entry name" value="Endonuclease/exonuclease/phosphatase"/>
    <property type="match status" value="1"/>
</dbReference>
<gene>
    <name evidence="4" type="ORF">AK812_SmicGene32599</name>
</gene>
<feature type="compositionally biased region" description="Low complexity" evidence="2">
    <location>
        <begin position="431"/>
        <end position="442"/>
    </location>
</feature>
<feature type="region of interest" description="Disordered" evidence="2">
    <location>
        <begin position="406"/>
        <end position="452"/>
    </location>
</feature>
<keyword evidence="1" id="KW-0863">Zinc-finger</keyword>